<evidence type="ECO:0000256" key="1">
    <source>
        <dbReference type="SAM" id="SignalP"/>
    </source>
</evidence>
<proteinExistence type="predicted"/>
<keyword evidence="3" id="KW-1185">Reference proteome</keyword>
<accession>A0ABW4M9H3</accession>
<evidence type="ECO:0008006" key="4">
    <source>
        <dbReference type="Google" id="ProtNLM"/>
    </source>
</evidence>
<comment type="caution">
    <text evidence="2">The sequence shown here is derived from an EMBL/GenBank/DDBJ whole genome shotgun (WGS) entry which is preliminary data.</text>
</comment>
<evidence type="ECO:0000313" key="3">
    <source>
        <dbReference type="Proteomes" id="UP001597215"/>
    </source>
</evidence>
<gene>
    <name evidence="2" type="ORF">ACFSAG_02495</name>
</gene>
<dbReference type="EMBL" id="JBHUEL010000002">
    <property type="protein sequence ID" value="MFD1765709.1"/>
    <property type="molecule type" value="Genomic_DNA"/>
</dbReference>
<evidence type="ECO:0000313" key="2">
    <source>
        <dbReference type="EMBL" id="MFD1765709.1"/>
    </source>
</evidence>
<reference evidence="3" key="1">
    <citation type="journal article" date="2019" name="Int. J. Syst. Evol. Microbiol.">
        <title>The Global Catalogue of Microorganisms (GCM) 10K type strain sequencing project: providing services to taxonomists for standard genome sequencing and annotation.</title>
        <authorList>
            <consortium name="The Broad Institute Genomics Platform"/>
            <consortium name="The Broad Institute Genome Sequencing Center for Infectious Disease"/>
            <person name="Wu L."/>
            <person name="Ma J."/>
        </authorList>
    </citation>
    <scope>NUCLEOTIDE SEQUENCE [LARGE SCALE GENOMIC DNA]</scope>
    <source>
        <strain evidence="3">CGMCC 1.12449</strain>
    </source>
</reference>
<organism evidence="2 3">
    <name type="scientific">Sphingorhabdus buctiana</name>
    <dbReference type="NCBI Taxonomy" id="1508805"/>
    <lineage>
        <taxon>Bacteria</taxon>
        <taxon>Pseudomonadati</taxon>
        <taxon>Pseudomonadota</taxon>
        <taxon>Alphaproteobacteria</taxon>
        <taxon>Sphingomonadales</taxon>
        <taxon>Sphingomonadaceae</taxon>
        <taxon>Sphingorhabdus</taxon>
    </lineage>
</organism>
<dbReference type="RefSeq" id="WP_381511090.1">
    <property type="nucleotide sequence ID" value="NZ_JBHUEL010000002.1"/>
</dbReference>
<protein>
    <recommendedName>
        <fullName evidence="4">DUF1425 domain-containing protein</fullName>
    </recommendedName>
</protein>
<sequence>MQMRILPSLIAIPLLAGCATFPGTHSRDPANSRIGDAVYVDGPIVKPIAVIEDSRCLKSAQCVWAGRVRVKMLWMRGDGPREFILSTEGPTPIADGVMTLTAVRPERPKDGKIDAGDYRFSLAFAGGL</sequence>
<dbReference type="Proteomes" id="UP001597215">
    <property type="component" value="Unassembled WGS sequence"/>
</dbReference>
<dbReference type="PROSITE" id="PS51257">
    <property type="entry name" value="PROKAR_LIPOPROTEIN"/>
    <property type="match status" value="1"/>
</dbReference>
<feature type="chain" id="PRO_5047187370" description="DUF1425 domain-containing protein" evidence="1">
    <location>
        <begin position="17"/>
        <end position="128"/>
    </location>
</feature>
<feature type="signal peptide" evidence="1">
    <location>
        <begin position="1"/>
        <end position="16"/>
    </location>
</feature>
<keyword evidence="1" id="KW-0732">Signal</keyword>
<name>A0ABW4M9H3_9SPHN</name>